<evidence type="ECO:0000256" key="3">
    <source>
        <dbReference type="ARBA" id="ARBA00023237"/>
    </source>
</evidence>
<dbReference type="SUPFAM" id="SSF49452">
    <property type="entry name" value="Starch-binding domain-like"/>
    <property type="match status" value="1"/>
</dbReference>
<dbReference type="AlphaFoldDB" id="A0A9X2AGL5"/>
<dbReference type="SUPFAM" id="SSF56935">
    <property type="entry name" value="Porins"/>
    <property type="match status" value="1"/>
</dbReference>
<keyword evidence="8" id="KW-0675">Receptor</keyword>
<evidence type="ECO:0000313" key="9">
    <source>
        <dbReference type="Proteomes" id="UP001139193"/>
    </source>
</evidence>
<keyword evidence="3" id="KW-0998">Cell outer membrane</keyword>
<dbReference type="PANTHER" id="PTHR40980">
    <property type="entry name" value="PLUG DOMAIN-CONTAINING PROTEIN"/>
    <property type="match status" value="1"/>
</dbReference>
<dbReference type="Pfam" id="PF07715">
    <property type="entry name" value="Plug"/>
    <property type="match status" value="1"/>
</dbReference>
<dbReference type="Gene3D" id="2.40.170.20">
    <property type="entry name" value="TonB-dependent receptor, beta-barrel domain"/>
    <property type="match status" value="1"/>
</dbReference>
<dbReference type="InterPro" id="IPR013784">
    <property type="entry name" value="Carb-bd-like_fold"/>
</dbReference>
<comment type="subcellular location">
    <subcellularLocation>
        <location evidence="1">Cell outer membrane</location>
    </subcellularLocation>
</comment>
<evidence type="ECO:0000256" key="2">
    <source>
        <dbReference type="ARBA" id="ARBA00023136"/>
    </source>
</evidence>
<dbReference type="InterPro" id="IPR041700">
    <property type="entry name" value="OMP_b-brl_3"/>
</dbReference>
<dbReference type="Gene3D" id="2.60.40.1120">
    <property type="entry name" value="Carboxypeptidase-like, regulatory domain"/>
    <property type="match status" value="1"/>
</dbReference>
<dbReference type="GO" id="GO:0030246">
    <property type="term" value="F:carbohydrate binding"/>
    <property type="evidence" value="ECO:0007669"/>
    <property type="project" value="InterPro"/>
</dbReference>
<feature type="chain" id="PRO_5040917362" evidence="5">
    <location>
        <begin position="27"/>
        <end position="832"/>
    </location>
</feature>
<keyword evidence="5" id="KW-0732">Signal</keyword>
<name>A0A9X2AGL5_9BACT</name>
<dbReference type="EMBL" id="JALBGC010000005">
    <property type="protein sequence ID" value="MCI1189381.1"/>
    <property type="molecule type" value="Genomic_DNA"/>
</dbReference>
<dbReference type="Pfam" id="PF13620">
    <property type="entry name" value="CarboxypepD_reg"/>
    <property type="match status" value="1"/>
</dbReference>
<sequence>MKSATLRPLGALLAAALLLLARPAAAQTPAAATVAPAATGSLTGTVLDSLKREPVPYATVVLLPASGDSPITGVAADDAGKFSFTKLKPGAFRLRVSYVGYDTQTRAVTVTAGTTAIPAFQLPVAGTALAEAVVIGTKPVVEVRPDRMVYNADQDVTNAGGTAADVLRKAPLLAVDGDGNVKMRGSGNFKVLVNNKPSPTLASNLAEALKAIPAEQIKSVEIITTPPAKYDGEGTAGIINIVLKKGVEQGLNGRVGTTLGSRNSGVNGSLNFKTKKLGFTSSASTGGWYGPNQSELTRVGKLDGSLLSQRGTGNYGGRWLNGAVGFDYDLSDKQSLSLAASVNHYAGHNYNNMLNEYVAPLQPQTNALFTRATNSIFSGMNGELTGTYTKTYALPRKEWSVLGQYATNGGTFGYDFDQYQGSYTNLETSQANYREHSRGRTPGSEVTFQTDLVQPFGDKQTLETGLKSIWRRTGSVASVEGDSLIRGQRTGFRPLAGRATDFSYNQDVQAGYATYTNKLSKQLTVSLGGRLERTALSASFRTTGSELAPRSYLTLLPNGNAQYAFSDNNSVRAAYSRRITRPYIDYLNPFVDRSDPKNLVYGNPDLDPELTDSYELSFNTNGKAGSLNIAASMRRTGNAIEAIRLGPDANGITRQTYQNVAANAYYQLNFYGSAKPAKGWDISGGPDIQYIVRRSPALGIERRGFTASMNFNTSYKLPKDFTLQGFMFGSLPSPDLQGRGSANLYYQLGAKKTFLKGKADAVLNFAAPFNNYWLYRNTTDTPAFAETNLNYAYQRSFRFALSYRFGQAQQTKQRKSISNDDVKGGGGKQGGQ</sequence>
<proteinExistence type="predicted"/>
<dbReference type="InterPro" id="IPR037066">
    <property type="entry name" value="Plug_dom_sf"/>
</dbReference>
<dbReference type="Pfam" id="PF14905">
    <property type="entry name" value="OMP_b-brl_3"/>
    <property type="match status" value="1"/>
</dbReference>
<evidence type="ECO:0000256" key="1">
    <source>
        <dbReference type="ARBA" id="ARBA00004442"/>
    </source>
</evidence>
<comment type="caution">
    <text evidence="8">The sequence shown here is derived from an EMBL/GenBank/DDBJ whole genome shotgun (WGS) entry which is preliminary data.</text>
</comment>
<protein>
    <submittedName>
        <fullName evidence="8">TonB-dependent receptor</fullName>
    </submittedName>
</protein>
<feature type="domain" description="Outer membrane protein beta-barrel" evidence="7">
    <location>
        <begin position="396"/>
        <end position="803"/>
    </location>
</feature>
<evidence type="ECO:0000256" key="5">
    <source>
        <dbReference type="SAM" id="SignalP"/>
    </source>
</evidence>
<accession>A0A9X2AGL5</accession>
<keyword evidence="2" id="KW-0472">Membrane</keyword>
<reference evidence="8" key="1">
    <citation type="submission" date="2022-03" db="EMBL/GenBank/DDBJ databases">
        <title>Bacterial whole genome sequence for Hymenobacter sp. DH14.</title>
        <authorList>
            <person name="Le V."/>
        </authorList>
    </citation>
    <scope>NUCLEOTIDE SEQUENCE</scope>
    <source>
        <strain evidence="8">DH14</strain>
    </source>
</reference>
<feature type="signal peptide" evidence="5">
    <location>
        <begin position="1"/>
        <end position="26"/>
    </location>
</feature>
<evidence type="ECO:0000313" key="8">
    <source>
        <dbReference type="EMBL" id="MCI1189381.1"/>
    </source>
</evidence>
<gene>
    <name evidence="8" type="ORF">MON38_18305</name>
</gene>
<dbReference type="Gene3D" id="2.170.130.10">
    <property type="entry name" value="TonB-dependent receptor, plug domain"/>
    <property type="match status" value="1"/>
</dbReference>
<feature type="domain" description="TonB-dependent receptor plug" evidence="6">
    <location>
        <begin position="149"/>
        <end position="237"/>
    </location>
</feature>
<feature type="region of interest" description="Disordered" evidence="4">
    <location>
        <begin position="811"/>
        <end position="832"/>
    </location>
</feature>
<evidence type="ECO:0000259" key="6">
    <source>
        <dbReference type="Pfam" id="PF07715"/>
    </source>
</evidence>
<keyword evidence="9" id="KW-1185">Reference proteome</keyword>
<evidence type="ECO:0000259" key="7">
    <source>
        <dbReference type="Pfam" id="PF14905"/>
    </source>
</evidence>
<dbReference type="InterPro" id="IPR036942">
    <property type="entry name" value="Beta-barrel_TonB_sf"/>
</dbReference>
<dbReference type="InterPro" id="IPR012910">
    <property type="entry name" value="Plug_dom"/>
</dbReference>
<dbReference type="Proteomes" id="UP001139193">
    <property type="component" value="Unassembled WGS sequence"/>
</dbReference>
<evidence type="ECO:0000256" key="4">
    <source>
        <dbReference type="SAM" id="MobiDB-lite"/>
    </source>
</evidence>
<organism evidence="8 9">
    <name type="scientific">Hymenobacter cyanobacteriorum</name>
    <dbReference type="NCBI Taxonomy" id="2926463"/>
    <lineage>
        <taxon>Bacteria</taxon>
        <taxon>Pseudomonadati</taxon>
        <taxon>Bacteroidota</taxon>
        <taxon>Cytophagia</taxon>
        <taxon>Cytophagales</taxon>
        <taxon>Hymenobacteraceae</taxon>
        <taxon>Hymenobacter</taxon>
    </lineage>
</organism>
<dbReference type="GO" id="GO:0009279">
    <property type="term" value="C:cell outer membrane"/>
    <property type="evidence" value="ECO:0007669"/>
    <property type="project" value="UniProtKB-SubCell"/>
</dbReference>
<dbReference type="PANTHER" id="PTHR40980:SF4">
    <property type="entry name" value="TONB-DEPENDENT RECEPTOR-LIKE BETA-BARREL DOMAIN-CONTAINING PROTEIN"/>
    <property type="match status" value="1"/>
</dbReference>